<evidence type="ECO:0000256" key="2">
    <source>
        <dbReference type="SAM" id="Phobius"/>
    </source>
</evidence>
<evidence type="ECO:0000256" key="1">
    <source>
        <dbReference type="SAM" id="MobiDB-lite"/>
    </source>
</evidence>
<accession>A0A0N4Y1I9</accession>
<dbReference type="AlphaFoldDB" id="A0A0N4Y1I9"/>
<dbReference type="EMBL" id="UYSL01020150">
    <property type="protein sequence ID" value="VDL73081.1"/>
    <property type="molecule type" value="Genomic_DNA"/>
</dbReference>
<gene>
    <name evidence="3" type="ORF">NBR_LOCUS9492</name>
</gene>
<feature type="transmembrane region" description="Helical" evidence="2">
    <location>
        <begin position="177"/>
        <end position="196"/>
    </location>
</feature>
<sequence length="265" mass="30410">MGVQQYSFHLILEKATKCEVDMRDVEIEDNIRFRNPNENVRPMVDYVPRWKNEYLIAPLVEDTKVEFAEKTPEELAFRVDVTGVWSDFIRINYIPDPVVRYSITRVHEDGRRELVIEGKHNSSWDVGYSLGRAFKLTRSCYKYEVELNLIHVEDPIKSTSREICIGPGSPSAELVKFWMFTGMLGLLLLFIFCAALRHEIRRIIHFGDLATLRSVPMKYSGERTTATPLVNTSITLSKPPKDQTKIVPLSYPATPQATVPPKPPK</sequence>
<protein>
    <submittedName>
        <fullName evidence="3 5">Uncharacterized protein</fullName>
    </submittedName>
</protein>
<evidence type="ECO:0000313" key="5">
    <source>
        <dbReference type="WBParaSite" id="NBR_0000949101-mRNA-1"/>
    </source>
</evidence>
<proteinExistence type="predicted"/>
<reference evidence="5" key="1">
    <citation type="submission" date="2017-02" db="UniProtKB">
        <authorList>
            <consortium name="WormBaseParasite"/>
        </authorList>
    </citation>
    <scope>IDENTIFICATION</scope>
</reference>
<dbReference type="WBParaSite" id="NBR_0000949101-mRNA-1">
    <property type="protein sequence ID" value="NBR_0000949101-mRNA-1"/>
    <property type="gene ID" value="NBR_0000949101"/>
</dbReference>
<keyword evidence="2" id="KW-1133">Transmembrane helix</keyword>
<dbReference type="Proteomes" id="UP000271162">
    <property type="component" value="Unassembled WGS sequence"/>
</dbReference>
<keyword evidence="2" id="KW-0472">Membrane</keyword>
<evidence type="ECO:0000313" key="4">
    <source>
        <dbReference type="Proteomes" id="UP000271162"/>
    </source>
</evidence>
<name>A0A0N4Y1I9_NIPBR</name>
<feature type="region of interest" description="Disordered" evidence="1">
    <location>
        <begin position="240"/>
        <end position="265"/>
    </location>
</feature>
<organism evidence="5">
    <name type="scientific">Nippostrongylus brasiliensis</name>
    <name type="common">Rat hookworm</name>
    <dbReference type="NCBI Taxonomy" id="27835"/>
    <lineage>
        <taxon>Eukaryota</taxon>
        <taxon>Metazoa</taxon>
        <taxon>Ecdysozoa</taxon>
        <taxon>Nematoda</taxon>
        <taxon>Chromadorea</taxon>
        <taxon>Rhabditida</taxon>
        <taxon>Rhabditina</taxon>
        <taxon>Rhabditomorpha</taxon>
        <taxon>Strongyloidea</taxon>
        <taxon>Heligmosomidae</taxon>
        <taxon>Nippostrongylus</taxon>
    </lineage>
</organism>
<reference evidence="3 4" key="2">
    <citation type="submission" date="2018-11" db="EMBL/GenBank/DDBJ databases">
        <authorList>
            <consortium name="Pathogen Informatics"/>
        </authorList>
    </citation>
    <scope>NUCLEOTIDE SEQUENCE [LARGE SCALE GENOMIC DNA]</scope>
</reference>
<keyword evidence="2" id="KW-0812">Transmembrane</keyword>
<keyword evidence="4" id="KW-1185">Reference proteome</keyword>
<evidence type="ECO:0000313" key="3">
    <source>
        <dbReference type="EMBL" id="VDL73081.1"/>
    </source>
</evidence>